<keyword evidence="5" id="KW-0227">DNA damage</keyword>
<evidence type="ECO:0000256" key="2">
    <source>
        <dbReference type="ARBA" id="ARBA00007094"/>
    </source>
</evidence>
<name>A0A1S3HVT3_LINAN</name>
<feature type="region of interest" description="Disordered" evidence="11">
    <location>
        <begin position="59"/>
        <end position="170"/>
    </location>
</feature>
<evidence type="ECO:0000256" key="3">
    <source>
        <dbReference type="ARBA" id="ARBA00022151"/>
    </source>
</evidence>
<dbReference type="Proteomes" id="UP000085678">
    <property type="component" value="Unplaced"/>
</dbReference>
<evidence type="ECO:0000256" key="10">
    <source>
        <dbReference type="ARBA" id="ARBA00073774"/>
    </source>
</evidence>
<dbReference type="Pfam" id="PF05192">
    <property type="entry name" value="MutS_III"/>
    <property type="match status" value="1"/>
</dbReference>
<dbReference type="FunFam" id="1.10.1420.10:FF:000004">
    <property type="entry name" value="DNA mismatch repair protein Msh3"/>
    <property type="match status" value="1"/>
</dbReference>
<feature type="compositionally biased region" description="Basic and acidic residues" evidence="11">
    <location>
        <begin position="131"/>
        <end position="144"/>
    </location>
</feature>
<dbReference type="Pfam" id="PF05190">
    <property type="entry name" value="MutS_IV"/>
    <property type="match status" value="1"/>
</dbReference>
<dbReference type="OrthoDB" id="10252754at2759"/>
<dbReference type="InterPro" id="IPR007861">
    <property type="entry name" value="DNA_mismatch_repair_MutS_clamp"/>
</dbReference>
<comment type="similarity">
    <text evidence="2">Belongs to the DNA mismatch repair MutS family. MSH3 subfamily.</text>
</comment>
<evidence type="ECO:0000256" key="11">
    <source>
        <dbReference type="SAM" id="MobiDB-lite"/>
    </source>
</evidence>
<evidence type="ECO:0000256" key="7">
    <source>
        <dbReference type="ARBA" id="ARBA00023125"/>
    </source>
</evidence>
<dbReference type="GO" id="GO:0005524">
    <property type="term" value="F:ATP binding"/>
    <property type="evidence" value="ECO:0007669"/>
    <property type="project" value="UniProtKB-KW"/>
</dbReference>
<dbReference type="InterPro" id="IPR036187">
    <property type="entry name" value="DNA_mismatch_repair_MutS_sf"/>
</dbReference>
<dbReference type="Gene3D" id="3.40.1170.10">
    <property type="entry name" value="DNA repair protein MutS, domain I"/>
    <property type="match status" value="1"/>
</dbReference>
<keyword evidence="9" id="KW-0539">Nucleus</keyword>
<dbReference type="InterPro" id="IPR017261">
    <property type="entry name" value="DNA_mismatch_repair_MutS/MSH"/>
</dbReference>
<evidence type="ECO:0000256" key="1">
    <source>
        <dbReference type="ARBA" id="ARBA00004123"/>
    </source>
</evidence>
<keyword evidence="4" id="KW-0547">Nucleotide-binding</keyword>
<proteinExistence type="inferred from homology"/>
<dbReference type="GO" id="GO:0006298">
    <property type="term" value="P:mismatch repair"/>
    <property type="evidence" value="ECO:0007669"/>
    <property type="project" value="InterPro"/>
</dbReference>
<dbReference type="GO" id="GO:0030983">
    <property type="term" value="F:mismatched DNA binding"/>
    <property type="evidence" value="ECO:0007669"/>
    <property type="project" value="InterPro"/>
</dbReference>
<feature type="region of interest" description="Disordered" evidence="11">
    <location>
        <begin position="202"/>
        <end position="223"/>
    </location>
</feature>
<dbReference type="SMART" id="SM00534">
    <property type="entry name" value="MUTSac"/>
    <property type="match status" value="1"/>
</dbReference>
<dbReference type="AlphaFoldDB" id="A0A1S3HVT3"/>
<dbReference type="Gene3D" id="3.40.50.300">
    <property type="entry name" value="P-loop containing nucleotide triphosphate hydrolases"/>
    <property type="match status" value="1"/>
</dbReference>
<dbReference type="STRING" id="7574.A0A1S3HVT3"/>
<dbReference type="GeneID" id="106158626"/>
<dbReference type="GO" id="GO:0140664">
    <property type="term" value="F:ATP-dependent DNA damage sensor activity"/>
    <property type="evidence" value="ECO:0007669"/>
    <property type="project" value="InterPro"/>
</dbReference>
<dbReference type="InterPro" id="IPR007696">
    <property type="entry name" value="DNA_mismatch_repair_MutS_core"/>
</dbReference>
<dbReference type="SUPFAM" id="SSF48334">
    <property type="entry name" value="DNA repair protein MutS, domain III"/>
    <property type="match status" value="1"/>
</dbReference>
<gene>
    <name evidence="14" type="primary">LOC106158626</name>
</gene>
<evidence type="ECO:0000256" key="9">
    <source>
        <dbReference type="ARBA" id="ARBA00023242"/>
    </source>
</evidence>
<dbReference type="Pfam" id="PF01624">
    <property type="entry name" value="MutS_I"/>
    <property type="match status" value="1"/>
</dbReference>
<evidence type="ECO:0000256" key="5">
    <source>
        <dbReference type="ARBA" id="ARBA00022763"/>
    </source>
</evidence>
<keyword evidence="13" id="KW-1185">Reference proteome</keyword>
<keyword evidence="6" id="KW-0067">ATP-binding</keyword>
<reference evidence="14" key="1">
    <citation type="submission" date="2025-08" db="UniProtKB">
        <authorList>
            <consortium name="RefSeq"/>
        </authorList>
    </citation>
    <scope>IDENTIFICATION</scope>
    <source>
        <tissue evidence="14">Gonads</tissue>
    </source>
</reference>
<dbReference type="PROSITE" id="PS00486">
    <property type="entry name" value="DNA_MISMATCH_REPAIR_2"/>
    <property type="match status" value="1"/>
</dbReference>
<dbReference type="GO" id="GO:0006312">
    <property type="term" value="P:mitotic recombination"/>
    <property type="evidence" value="ECO:0007669"/>
    <property type="project" value="TreeGrafter"/>
</dbReference>
<keyword evidence="8" id="KW-0234">DNA repair</keyword>
<evidence type="ECO:0000313" key="13">
    <source>
        <dbReference type="Proteomes" id="UP000085678"/>
    </source>
</evidence>
<evidence type="ECO:0000256" key="8">
    <source>
        <dbReference type="ARBA" id="ARBA00023204"/>
    </source>
</evidence>
<keyword evidence="7" id="KW-0238">DNA-binding</keyword>
<evidence type="ECO:0000259" key="12">
    <source>
        <dbReference type="PROSITE" id="PS00486"/>
    </source>
</evidence>
<dbReference type="PANTHER" id="PTHR11361">
    <property type="entry name" value="DNA MISMATCH REPAIR PROTEIN MUTS FAMILY MEMBER"/>
    <property type="match status" value="1"/>
</dbReference>
<dbReference type="InParanoid" id="A0A1S3HVT3"/>
<comment type="subcellular location">
    <subcellularLocation>
        <location evidence="1">Nucleus</location>
    </subcellularLocation>
</comment>
<protein>
    <recommendedName>
        <fullName evidence="3 10">DNA mismatch repair protein MSH3</fullName>
    </recommendedName>
    <alternativeName>
        <fullName evidence="3 10">DNA mismatch repair protein MSH3</fullName>
    </alternativeName>
</protein>
<dbReference type="FunFam" id="3.40.1170.10:FF:000004">
    <property type="entry name" value="DNA mismatch repair protein"/>
    <property type="match status" value="1"/>
</dbReference>
<accession>A0A1S3HVT3</accession>
<dbReference type="SMART" id="SM00533">
    <property type="entry name" value="MUTSd"/>
    <property type="match status" value="1"/>
</dbReference>
<dbReference type="GO" id="GO:0005634">
    <property type="term" value="C:nucleus"/>
    <property type="evidence" value="ECO:0007669"/>
    <property type="project" value="UniProtKB-SubCell"/>
</dbReference>
<dbReference type="InterPro" id="IPR000432">
    <property type="entry name" value="DNA_mismatch_repair_MutS_C"/>
</dbReference>
<dbReference type="SUPFAM" id="SSF52540">
    <property type="entry name" value="P-loop containing nucleoside triphosphate hydrolases"/>
    <property type="match status" value="1"/>
</dbReference>
<dbReference type="InterPro" id="IPR045076">
    <property type="entry name" value="MutS"/>
</dbReference>
<sequence length="1053" mass="117384">MPKTPNLSKLKERDPSKKQVTLSKFFCVKPKKDDAADVNKPVASPSTCNSIPAVEARKVHSEGVGKKRLIHDVSTEKQNLPKRQKCDMSTKSDVDCETPVSSHTKNHEDVTPPRPVSAKTKSKLQNFSATKDWDTHSKQPKQRESNALTGFAEDTHPAQDDGYIKSDGEGTNALSFENSLNLVSSDGEGSQQSDKLTLQNTFKSGVKGGHGDRSKDGATVNQRSKSQYTPLELQFMEIKSKHPHTVLFVECGYKYRFFGDDAEIAAKELNIYCHMDHNFMTASIPTHRLFVHVRRLVAAGYKVGVVKQTETAALKAAGENKSAPFTRELSALYTKSTLIGEDVDPLCSVSTSGDMSPNCYLLCVCEAQMKEEGRGNITLGCVAVQPSTGDIIYDSFTDNSSRTELETRLGVIQPVEILLPLACSQETKKLISHYTSSCVNDSDRCRVEHQKNDKFEYSRALQCVAEFYTSNGNKDQGERGSLFWVLNNTLTKFGDRLLRKWVAQPLLDVSALNDRLDAVTELMTSECVALSRMREELRKLPDLEKGLCTIYHKKCSTLEFLRVTQSLSRIQSLLHEHRGLMSSQQSACMLREIFEQTPVLLEGIHGLSNAINEKAAKEGDKCNLITDESQFPDVVRIKAEIAQVTTSIHNHRRDVRLTLKAPALDYVTVSGQEFLIEVKNSNLKLVPSDWKKISITKAVSRFHSPFIVKAYQKLNELREQLIHECNKAWLEFLEQFGEHYLAYRTAVGNLATLDCLFSLATVAKLAGYVRPTFVKDQAVIQIEEGRHPVVDLLLDGQDQYVPNGTKLDGSGERCMIITGPNMGGKSSYIRQVALISIMAQIGSYVPAKAATVGILDAVYTRMGASDAIYQHCSTFMLELQEASEIMSHATEQSLVILDELGRGTSTHDGVAIAYATLRYFVEEVKCLTLFVTHYPILSTLETLLPGCVANYHMSFMLGNDTTSSEKKEEKDNTSDTVTFLYHLVPGMAAKSYGLNVARLADVPENVIQVATRKSHELERILEEKRIQKELFLKLIHGKEKNFPEIFKELGSKD</sequence>
<dbReference type="InterPro" id="IPR007695">
    <property type="entry name" value="DNA_mismatch_repair_MutS-lik_N"/>
</dbReference>
<evidence type="ECO:0000256" key="6">
    <source>
        <dbReference type="ARBA" id="ARBA00022840"/>
    </source>
</evidence>
<dbReference type="Pfam" id="PF00488">
    <property type="entry name" value="MutS_V"/>
    <property type="match status" value="1"/>
</dbReference>
<evidence type="ECO:0000256" key="4">
    <source>
        <dbReference type="ARBA" id="ARBA00022741"/>
    </source>
</evidence>
<dbReference type="InterPro" id="IPR027417">
    <property type="entry name" value="P-loop_NTPase"/>
</dbReference>
<feature type="compositionally biased region" description="Basic and acidic residues" evidence="11">
    <location>
        <begin position="59"/>
        <end position="75"/>
    </location>
</feature>
<dbReference type="RefSeq" id="XP_013390152.1">
    <property type="nucleotide sequence ID" value="XM_013534698.1"/>
</dbReference>
<feature type="compositionally biased region" description="Basic and acidic residues" evidence="11">
    <location>
        <begin position="153"/>
        <end position="168"/>
    </location>
</feature>
<organism evidence="13 14">
    <name type="scientific">Lingula anatina</name>
    <name type="common">Brachiopod</name>
    <name type="synonym">Lingula unguis</name>
    <dbReference type="NCBI Taxonomy" id="7574"/>
    <lineage>
        <taxon>Eukaryota</taxon>
        <taxon>Metazoa</taxon>
        <taxon>Spiralia</taxon>
        <taxon>Lophotrochozoa</taxon>
        <taxon>Brachiopoda</taxon>
        <taxon>Linguliformea</taxon>
        <taxon>Lingulata</taxon>
        <taxon>Lingulida</taxon>
        <taxon>Linguloidea</taxon>
        <taxon>Lingulidae</taxon>
        <taxon>Lingula</taxon>
    </lineage>
</organism>
<dbReference type="Gene3D" id="1.10.1420.10">
    <property type="match status" value="2"/>
</dbReference>
<dbReference type="OMA" id="INMHAAR"/>
<feature type="compositionally biased region" description="Basic and acidic residues" evidence="11">
    <location>
        <begin position="84"/>
        <end position="94"/>
    </location>
</feature>
<dbReference type="InterPro" id="IPR016151">
    <property type="entry name" value="DNA_mismatch_repair_MutS_N"/>
</dbReference>
<dbReference type="PIRSF" id="PIRSF037677">
    <property type="entry name" value="DNA_mis_repair_Msh6"/>
    <property type="match status" value="1"/>
</dbReference>
<dbReference type="KEGG" id="lak:106158626"/>
<dbReference type="PANTHER" id="PTHR11361:SF122">
    <property type="entry name" value="DNA MISMATCH REPAIR PROTEIN MSH3"/>
    <property type="match status" value="1"/>
</dbReference>
<evidence type="ECO:0000313" key="14">
    <source>
        <dbReference type="RefSeq" id="XP_013390152.1"/>
    </source>
</evidence>
<dbReference type="SUPFAM" id="SSF55271">
    <property type="entry name" value="DNA repair protein MutS, domain I"/>
    <property type="match status" value="1"/>
</dbReference>
<feature type="domain" description="DNA mismatch repair proteins mutS family" evidence="12">
    <location>
        <begin position="893"/>
        <end position="909"/>
    </location>
</feature>